<proteinExistence type="predicted"/>
<evidence type="ECO:0000313" key="4">
    <source>
        <dbReference type="Proteomes" id="UP000549394"/>
    </source>
</evidence>
<gene>
    <name evidence="3" type="ORF">DGYR_LOCUS8770</name>
</gene>
<reference evidence="3 4" key="1">
    <citation type="submission" date="2020-08" db="EMBL/GenBank/DDBJ databases">
        <authorList>
            <person name="Hejnol A."/>
        </authorList>
    </citation>
    <scope>NUCLEOTIDE SEQUENCE [LARGE SCALE GENOMIC DNA]</scope>
</reference>
<dbReference type="GO" id="GO:0000981">
    <property type="term" value="F:DNA-binding transcription factor activity, RNA polymerase II-specific"/>
    <property type="evidence" value="ECO:0007669"/>
    <property type="project" value="TreeGrafter"/>
</dbReference>
<evidence type="ECO:0000313" key="3">
    <source>
        <dbReference type="EMBL" id="CAD5120721.1"/>
    </source>
</evidence>
<sequence length="220" mass="24820">MIALTNWRDSHRLSLSGCFVFVADRPSTGTGSSDTCGCAIRSDEIEMLLAEVDRATEKAAAGEKEVEQLKAQLETLTQNLSQAEQKNTAPNVDQAMNNLKNSSLEVELASKDREYQQLIEEYQRLQRTHTRSKEEDNSRINRLEEELESAKEKIDQLEKRLSEQADYEELKRELAVIKSIQLGAASERAKPLEVLVLEKNKQLQSELTQQKNANAELAGE</sequence>
<feature type="coiled-coil region" evidence="2">
    <location>
        <begin position="45"/>
        <end position="167"/>
    </location>
</feature>
<keyword evidence="1 2" id="KW-0175">Coiled coil</keyword>
<dbReference type="EMBL" id="CAJFCJ010000013">
    <property type="protein sequence ID" value="CAD5120721.1"/>
    <property type="molecule type" value="Genomic_DNA"/>
</dbReference>
<dbReference type="OrthoDB" id="10257567at2759"/>
<comment type="caution">
    <text evidence="3">The sequence shown here is derived from an EMBL/GenBank/DDBJ whole genome shotgun (WGS) entry which is preliminary data.</text>
</comment>
<name>A0A7I8W1R5_9ANNE</name>
<evidence type="ECO:0000256" key="2">
    <source>
        <dbReference type="SAM" id="Coils"/>
    </source>
</evidence>
<accession>A0A7I8W1R5</accession>
<dbReference type="PANTHER" id="PTHR14043">
    <property type="entry name" value="CCAAT DISPLACEMENT PROTEIN-RELATED"/>
    <property type="match status" value="1"/>
</dbReference>
<keyword evidence="4" id="KW-1185">Reference proteome</keyword>
<dbReference type="GO" id="GO:0005634">
    <property type="term" value="C:nucleus"/>
    <property type="evidence" value="ECO:0007669"/>
    <property type="project" value="TreeGrafter"/>
</dbReference>
<dbReference type="GO" id="GO:0000977">
    <property type="term" value="F:RNA polymerase II transcription regulatory region sequence-specific DNA binding"/>
    <property type="evidence" value="ECO:0007669"/>
    <property type="project" value="TreeGrafter"/>
</dbReference>
<protein>
    <submittedName>
        <fullName evidence="3">DgyrCDS9285</fullName>
    </submittedName>
</protein>
<dbReference type="Proteomes" id="UP000549394">
    <property type="component" value="Unassembled WGS sequence"/>
</dbReference>
<dbReference type="PANTHER" id="PTHR14043:SF2">
    <property type="entry name" value="HOMEOBOX PROTEIN CUT"/>
    <property type="match status" value="1"/>
</dbReference>
<organism evidence="3 4">
    <name type="scientific">Dimorphilus gyrociliatus</name>
    <dbReference type="NCBI Taxonomy" id="2664684"/>
    <lineage>
        <taxon>Eukaryota</taxon>
        <taxon>Metazoa</taxon>
        <taxon>Spiralia</taxon>
        <taxon>Lophotrochozoa</taxon>
        <taxon>Annelida</taxon>
        <taxon>Polychaeta</taxon>
        <taxon>Polychaeta incertae sedis</taxon>
        <taxon>Dinophilidae</taxon>
        <taxon>Dimorphilus</taxon>
    </lineage>
</organism>
<evidence type="ECO:0000256" key="1">
    <source>
        <dbReference type="ARBA" id="ARBA00023054"/>
    </source>
</evidence>
<dbReference type="AlphaFoldDB" id="A0A7I8W1R5"/>